<dbReference type="SMART" id="SM00315">
    <property type="entry name" value="RGS"/>
    <property type="match status" value="1"/>
</dbReference>
<dbReference type="InterPro" id="IPR044926">
    <property type="entry name" value="RGS_subdomain_2"/>
</dbReference>
<dbReference type="Gene3D" id="1.10.167.10">
    <property type="entry name" value="Regulator of G-protein Signalling 4, domain 2"/>
    <property type="match status" value="1"/>
</dbReference>
<dbReference type="GO" id="GO:0005096">
    <property type="term" value="F:GTPase activator activity"/>
    <property type="evidence" value="ECO:0007669"/>
    <property type="project" value="UniProtKB-KW"/>
</dbReference>
<dbReference type="PANTHER" id="PTHR10063:SF11">
    <property type="entry name" value="RHO GTPASE-ACTIVATING PROTEIN CG5521-RELATED"/>
    <property type="match status" value="1"/>
</dbReference>
<dbReference type="InterPro" id="IPR016137">
    <property type="entry name" value="RGS"/>
</dbReference>
<dbReference type="InterPro" id="IPR000331">
    <property type="entry name" value="Rap/Ran_GAP_dom"/>
</dbReference>
<accession>A0A9W7ECI7</accession>
<protein>
    <recommendedName>
        <fullName evidence="7">Rap-GAP domain-containing protein</fullName>
    </recommendedName>
</protein>
<dbReference type="InterPro" id="IPR035974">
    <property type="entry name" value="Rap/Ran-GAP_sf"/>
</dbReference>
<dbReference type="CDD" id="cd07440">
    <property type="entry name" value="RGS"/>
    <property type="match status" value="1"/>
</dbReference>
<evidence type="ECO:0000313" key="6">
    <source>
        <dbReference type="Proteomes" id="UP001165082"/>
    </source>
</evidence>
<name>A0A9W7ECI7_9STRA</name>
<feature type="region of interest" description="Disordered" evidence="2">
    <location>
        <begin position="1"/>
        <end position="26"/>
    </location>
</feature>
<dbReference type="PANTHER" id="PTHR10063">
    <property type="entry name" value="TUBERIN"/>
    <property type="match status" value="1"/>
</dbReference>
<evidence type="ECO:0000259" key="4">
    <source>
        <dbReference type="PROSITE" id="PS50132"/>
    </source>
</evidence>
<dbReference type="InterPro" id="IPR016024">
    <property type="entry name" value="ARM-type_fold"/>
</dbReference>
<feature type="region of interest" description="Disordered" evidence="2">
    <location>
        <begin position="1241"/>
        <end position="1315"/>
    </location>
</feature>
<dbReference type="Proteomes" id="UP001165082">
    <property type="component" value="Unassembled WGS sequence"/>
</dbReference>
<sequence>MDKMRPNLADFKSVQDQKGSQRGAPSLDDSAVVALKGDKRLLRFFTSSASPRKRLRTALEFTKVAAEEEREIFFVGFKDDVFNTVVETVEQYEKMKLDEWNEEAQHKGLFSKLGLKKKIVVNDWKDVFHVLSHLMSYCSEQIAFGGWKNEGMVSLMTKLLHPGNMHSIRVPALDLLLELTGTISDHSDFDSHITLLQSTILLGFESLVEENDEDVMVFKTSGDHTPKKIRPTSSALLKNLHFSAWGDEPSECLAAEMPLSVNDHLEMLERLLNFASKMGVVDGEGRLRRSDSIGGKQDENLGFAFWNQILAHSVLSAFFPVASLLAGGGEPPKFSNERAECPVCVHLVLERWLNELVESGGAALDIIWSGDLGGIIEDSLSERFAFRSTGDEHSVRLGLAFRTVQFYNKLGSGSWNTPKPLAKNMASTCVLFASHVSKLLLDMGKHQDHEEYHSVMEGILRLFEAPLEKGLLRSDGAAERRMDFQRLLLNVLTSVRARADQLGLEYTTRLIRALFKTATRGSDGGAMEKVREWVVNDIEGGGGMPKVIVMEWRELLLCLTKMLIYHLALGEGSGRSVEAAKKNSRWLTGAGNWLKCSCTAECFKILNRHLHMIGPELMNLLDCRLHTLTSRAIADAVRIWVNEAIVPERHYKAPPKRGGGLEQRNMSKERAKKEEFDLASPLVRIGPGTIMKVVGAWLFAAADCKGKGFREGRSIALESLMRIMVVRTFGNLGEELEGEILVRVKEAFEVESSGTLVVILRMMGDVFLSEVPGVSSLVEDYIAVIEGLLADKSGGNVLLGAQTKMSVMNSLCCITTLINKFGDIEGRGGKPLKDLKLRVGDIYIKFASNQNEEDHEWLRLCATGLFLLMVNVLSDMKEGEEENVRHWILTLCEWCNSPNDNMAFASLDCLLNLSALLSAASVEFFYSSLMTNLCGSTWQMLRTVYSKAQEALAKIQGKGFIEVAVDKVLKKSQSARIVKAIECIEAWIMLNPSLFLKDLTVCYKFFDVLEAGVMGKFDTGKGADGEWDDGSNRMPRMLMQLKMDMNDMQEKGREIIIPVFTDISDAAEDALTHVLNLVSFGGSGRSADLVDITKHEFEEEEEKGGEEGRTVWISILDQVLVSVCPRKTESVVVVRDASGGYAWRSEVNALGVGEAGEKIVKQVVRRRCLNLAYNKQLYDQAGEHGGDLSIHKGPAWYSKGSNSSFFVGSGSNMSIMGSMIGRGTSPSSCYVCLNDGRGDGDEDDYDMLDGVEEEGQGRAPGLGELGKTASGAVIPGPPPMKRDSSVPPPPPPLPRPLSNSSSESKSPNSAQQFSRKDMLLARVASSRKGEKFTNGFTNGMGIISDYDLSTDNLKELVDNLFSKYGGDLDDPTMLGGDWAKERGFQGDVVGGVGRIRLKDAVERIIKDRTMSALFVKFLKKEYAMESWNFLKEVEGWVEGWDGADEKKAEEIWERFVKEGGEEQVNLPQKMVQKVKERMEGGVKGYGKDMFDGCVEEIVEMLARDKITRFLDSPECKERKEVFELCVRMEAKGGGEEGWNLSRLFASQIGLICPYDCEVLKVMHASGDKRSTFMRKLKFLDARRGRENVKIGVLYCGKGQTSQRGILANKGGSDVYERFIDALGEDVDLKYHKGFNGKLDVKYFSNGRKMKYYATDKVEVAFHVATRMPTVVHDNQQVKKKQHVGNDHVTIVWSEHPRDYLPCTVTSEFNDVVIALHPLKRGGRDGLVRVRITVKEGVKWFGPLSDGMLIRVEDAPALVRQTAVNANRVIRGEIEEGNFSSNSQRRNLIKEICDTYGEPYEGAEVWEMLCREGRGGGAEGKTI</sequence>
<feature type="domain" description="RGS" evidence="4">
    <location>
        <begin position="1400"/>
        <end position="1512"/>
    </location>
</feature>
<evidence type="ECO:0008006" key="7">
    <source>
        <dbReference type="Google" id="ProtNLM"/>
    </source>
</evidence>
<dbReference type="GO" id="GO:0005634">
    <property type="term" value="C:nucleus"/>
    <property type="evidence" value="ECO:0007669"/>
    <property type="project" value="InterPro"/>
</dbReference>
<evidence type="ECO:0000259" key="3">
    <source>
        <dbReference type="PROSITE" id="PS50085"/>
    </source>
</evidence>
<dbReference type="InterPro" id="IPR036305">
    <property type="entry name" value="RGS_sf"/>
</dbReference>
<dbReference type="SUPFAM" id="SSF48097">
    <property type="entry name" value="Regulator of G-protein signaling, RGS"/>
    <property type="match status" value="1"/>
</dbReference>
<dbReference type="InterPro" id="IPR027107">
    <property type="entry name" value="Tuberin/Ral-act_asu"/>
</dbReference>
<proteinExistence type="predicted"/>
<dbReference type="GO" id="GO:0051056">
    <property type="term" value="P:regulation of small GTPase mediated signal transduction"/>
    <property type="evidence" value="ECO:0007669"/>
    <property type="project" value="InterPro"/>
</dbReference>
<dbReference type="GO" id="GO:0005737">
    <property type="term" value="C:cytoplasm"/>
    <property type="evidence" value="ECO:0007669"/>
    <property type="project" value="TreeGrafter"/>
</dbReference>
<dbReference type="SUPFAM" id="SSF48371">
    <property type="entry name" value="ARM repeat"/>
    <property type="match status" value="1"/>
</dbReference>
<keyword evidence="1" id="KW-0343">GTPase activation</keyword>
<dbReference type="Pfam" id="PF02145">
    <property type="entry name" value="Rap_GAP"/>
    <property type="match status" value="1"/>
</dbReference>
<evidence type="ECO:0000256" key="1">
    <source>
        <dbReference type="ARBA" id="ARBA00022468"/>
    </source>
</evidence>
<dbReference type="Pfam" id="PF00615">
    <property type="entry name" value="RGS"/>
    <property type="match status" value="1"/>
</dbReference>
<dbReference type="PROSITE" id="PS50085">
    <property type="entry name" value="RAPGAP"/>
    <property type="match status" value="1"/>
</dbReference>
<feature type="compositionally biased region" description="Low complexity" evidence="2">
    <location>
        <begin position="1296"/>
        <end position="1309"/>
    </location>
</feature>
<feature type="compositionally biased region" description="Pro residues" evidence="2">
    <location>
        <begin position="1286"/>
        <end position="1295"/>
    </location>
</feature>
<feature type="domain" description="Rap-GAP" evidence="3">
    <location>
        <begin position="1576"/>
        <end position="1791"/>
    </location>
</feature>
<dbReference type="OrthoDB" id="19311at2759"/>
<dbReference type="PROSITE" id="PS50132">
    <property type="entry name" value="RGS"/>
    <property type="match status" value="1"/>
</dbReference>
<dbReference type="FunFam" id="3.40.50.11210:FF:000001">
    <property type="entry name" value="Ral GTPase-activating protein subunit alpha-1 isoform 1"/>
    <property type="match status" value="1"/>
</dbReference>
<evidence type="ECO:0000313" key="5">
    <source>
        <dbReference type="EMBL" id="GMH73055.1"/>
    </source>
</evidence>
<feature type="compositionally biased region" description="Acidic residues" evidence="2">
    <location>
        <begin position="1241"/>
        <end position="1254"/>
    </location>
</feature>
<dbReference type="EMBL" id="BRXZ01001512">
    <property type="protein sequence ID" value="GMH73055.1"/>
    <property type="molecule type" value="Genomic_DNA"/>
</dbReference>
<organism evidence="5 6">
    <name type="scientific">Triparma retinervis</name>
    <dbReference type="NCBI Taxonomy" id="2557542"/>
    <lineage>
        <taxon>Eukaryota</taxon>
        <taxon>Sar</taxon>
        <taxon>Stramenopiles</taxon>
        <taxon>Ochrophyta</taxon>
        <taxon>Bolidophyceae</taxon>
        <taxon>Parmales</taxon>
        <taxon>Triparmaceae</taxon>
        <taxon>Triparma</taxon>
    </lineage>
</organism>
<comment type="caution">
    <text evidence="5">The sequence shown here is derived from an EMBL/GenBank/DDBJ whole genome shotgun (WGS) entry which is preliminary data.</text>
</comment>
<gene>
    <name evidence="5" type="ORF">TrRE_jg2354</name>
</gene>
<dbReference type="Gene3D" id="3.40.50.11210">
    <property type="entry name" value="Rap/Ran-GAP"/>
    <property type="match status" value="1"/>
</dbReference>
<reference evidence="5" key="1">
    <citation type="submission" date="2022-07" db="EMBL/GenBank/DDBJ databases">
        <title>Genome analysis of Parmales, a sister group of diatoms, reveals the evolutionary specialization of diatoms from phago-mixotrophs to photoautotrophs.</title>
        <authorList>
            <person name="Ban H."/>
            <person name="Sato S."/>
            <person name="Yoshikawa S."/>
            <person name="Kazumasa Y."/>
            <person name="Nakamura Y."/>
            <person name="Ichinomiya M."/>
            <person name="Saitoh K."/>
            <person name="Sato N."/>
            <person name="Blanc-Mathieu R."/>
            <person name="Endo H."/>
            <person name="Kuwata A."/>
            <person name="Ogata H."/>
        </authorList>
    </citation>
    <scope>NUCLEOTIDE SEQUENCE</scope>
</reference>
<keyword evidence="6" id="KW-1185">Reference proteome</keyword>
<evidence type="ECO:0000256" key="2">
    <source>
        <dbReference type="SAM" id="MobiDB-lite"/>
    </source>
</evidence>
<dbReference type="SUPFAM" id="SSF111347">
    <property type="entry name" value="Rap/Ran-GAP"/>
    <property type="match status" value="1"/>
</dbReference>